<dbReference type="InterPro" id="IPR002182">
    <property type="entry name" value="NB-ARC"/>
</dbReference>
<reference evidence="10" key="4">
    <citation type="submission" date="2023-07" db="EMBL/GenBank/DDBJ databases">
        <authorList>
            <person name="Myburg A.A."/>
            <person name="Grattapaglia D."/>
            <person name="Tuskan G.A."/>
            <person name="Hellsten U."/>
            <person name="Hayes R.D."/>
            <person name="Grimwood J."/>
            <person name="Jenkins J."/>
            <person name="Lindquist E."/>
            <person name="Tice H."/>
            <person name="Bauer D."/>
            <person name="Goodstein D.M."/>
            <person name="Dubchak I."/>
            <person name="Poliakov A."/>
            <person name="Mizrachi E."/>
            <person name="Kullan A.R."/>
            <person name="Hussey S.G."/>
            <person name="Pinard D."/>
            <person name="Van D.M."/>
            <person name="Singh P."/>
            <person name="Van J.I."/>
            <person name="Silva-Junior O.B."/>
            <person name="Togawa R.C."/>
            <person name="Pappas M.R."/>
            <person name="Faria D.A."/>
            <person name="Sansaloni C.P."/>
            <person name="Petroli C.D."/>
            <person name="Yang X."/>
            <person name="Ranjan P."/>
            <person name="Tschaplinski T.J."/>
            <person name="Ye C.Y."/>
            <person name="Li T."/>
            <person name="Sterck L."/>
            <person name="Vanneste K."/>
            <person name="Murat F."/>
            <person name="Soler M."/>
            <person name="Clemente H.S."/>
            <person name="Saidi N."/>
            <person name="Cassan-Wang H."/>
            <person name="Dunand C."/>
            <person name="Hefer C.A."/>
            <person name="Bornberg-Bauer E."/>
            <person name="Kersting A.R."/>
            <person name="Vining K."/>
            <person name="Amarasinghe V."/>
            <person name="Ranik M."/>
            <person name="Naithani S."/>
            <person name="Elser J."/>
            <person name="Boyd A.E."/>
            <person name="Liston A."/>
            <person name="Spatafora J.W."/>
            <person name="Dharmwardhana P."/>
            <person name="Raja R."/>
            <person name="Sullivan C."/>
            <person name="Romanel E."/>
            <person name="Alves-Ferreira M."/>
            <person name="Kulheim C."/>
            <person name="Foley W."/>
            <person name="Carocha V."/>
            <person name="Paiva J."/>
            <person name="Kudrna D."/>
            <person name="Brommonschenkel S.H."/>
            <person name="Pasquali G."/>
            <person name="Byrne M."/>
            <person name="Rigault P."/>
            <person name="Tibbits J."/>
            <person name="Spokevicius A."/>
            <person name="Jones R.C."/>
            <person name="Steane D.A."/>
            <person name="Vaillancourt R.E."/>
            <person name="Potts B.M."/>
            <person name="Joubert F."/>
            <person name="Barry K."/>
            <person name="Pappas G.J."/>
            <person name="Strauss S.H."/>
            <person name="Jaiswal P."/>
            <person name="Grima-Pettenati J."/>
            <person name="Salse J."/>
            <person name="Van D.P."/>
            <person name="Rokhsar D.S."/>
            <person name="Schmutz J."/>
        </authorList>
    </citation>
    <scope>NUCLEOTIDE SEQUENCE</scope>
    <source>
        <tissue evidence="10">Leaf extractions</tissue>
    </source>
</reference>
<dbReference type="FunCoup" id="A0A058ZSK7">
    <property type="interactions" value="1492"/>
</dbReference>
<comment type="similarity">
    <text evidence="1">Belongs to the disease resistance NB-LRR family.</text>
</comment>
<keyword evidence="3" id="KW-0677">Repeat</keyword>
<dbReference type="EMBL" id="MU848529">
    <property type="protein sequence ID" value="KAK2632376.1"/>
    <property type="molecule type" value="Genomic_DNA"/>
</dbReference>
<dbReference type="InterPro" id="IPR042197">
    <property type="entry name" value="Apaf_helical"/>
</dbReference>
<dbReference type="Gene3D" id="3.80.10.10">
    <property type="entry name" value="Ribonuclease Inhibitor"/>
    <property type="match status" value="1"/>
</dbReference>
<keyword evidence="6" id="KW-0067">ATP-binding</keyword>
<evidence type="ECO:0000313" key="12">
    <source>
        <dbReference type="Proteomes" id="UP000030711"/>
    </source>
</evidence>
<name>A0A058ZSK7_EUCGR</name>
<dbReference type="SUPFAM" id="SSF52058">
    <property type="entry name" value="L domain-like"/>
    <property type="match status" value="1"/>
</dbReference>
<dbReference type="PANTHER" id="PTHR33463">
    <property type="entry name" value="NB-ARC DOMAIN-CONTAINING PROTEIN-RELATED"/>
    <property type="match status" value="1"/>
</dbReference>
<dbReference type="FunFam" id="1.10.10.10:FF:000322">
    <property type="entry name" value="Probable disease resistance protein At1g63360"/>
    <property type="match status" value="1"/>
</dbReference>
<dbReference type="SUPFAM" id="SSF52540">
    <property type="entry name" value="P-loop containing nucleoside triphosphate hydrolases"/>
    <property type="match status" value="1"/>
</dbReference>
<dbReference type="GO" id="GO:0005524">
    <property type="term" value="F:ATP binding"/>
    <property type="evidence" value="ECO:0007669"/>
    <property type="project" value="UniProtKB-KW"/>
</dbReference>
<protein>
    <submittedName>
        <fullName evidence="11">Uncharacterized protein</fullName>
    </submittedName>
</protein>
<reference evidence="10" key="2">
    <citation type="journal article" date="2014" name="Nature">
        <title>The genome of Eucalyptus grandis.</title>
        <authorList>
            <person name="Myburg A.A."/>
            <person name="Grattapaglia D."/>
            <person name="Tuskan G.A."/>
            <person name="Hellsten U."/>
            <person name="Hayes R.D."/>
            <person name="Grimwood J."/>
            <person name="Jenkins J."/>
            <person name="Lindquist E."/>
            <person name="Tice H."/>
            <person name="Bauer D."/>
            <person name="Goodstein D.M."/>
            <person name="Dubchak I."/>
            <person name="Poliakov A."/>
            <person name="Mizrachi E."/>
            <person name="Kullan A.R."/>
            <person name="Hussey S.G."/>
            <person name="Pinard D."/>
            <person name="van der Merwe K."/>
            <person name="Singh P."/>
            <person name="van Jaarsveld I."/>
            <person name="Silva-Junior O.B."/>
            <person name="Togawa R.C."/>
            <person name="Pappas M.R."/>
            <person name="Faria D.A."/>
            <person name="Sansaloni C.P."/>
            <person name="Petroli C.D."/>
            <person name="Yang X."/>
            <person name="Ranjan P."/>
            <person name="Tschaplinski T.J."/>
            <person name="Ye C.Y."/>
            <person name="Li T."/>
            <person name="Sterck L."/>
            <person name="Vanneste K."/>
            <person name="Murat F."/>
            <person name="Soler M."/>
            <person name="Clemente H.S."/>
            <person name="Saidi N."/>
            <person name="Cassan-Wang H."/>
            <person name="Dunand C."/>
            <person name="Hefer C.A."/>
            <person name="Bornberg-Bauer E."/>
            <person name="Kersting A.R."/>
            <person name="Vining K."/>
            <person name="Amarasinghe V."/>
            <person name="Ranik M."/>
            <person name="Naithani S."/>
            <person name="Elser J."/>
            <person name="Boyd A.E."/>
            <person name="Liston A."/>
            <person name="Spatafora J.W."/>
            <person name="Dharmwardhana P."/>
            <person name="Raja R."/>
            <person name="Sullivan C."/>
            <person name="Romanel E."/>
            <person name="Alves-Ferreira M."/>
            <person name="Kulheim C."/>
            <person name="Foley W."/>
            <person name="Carocha V."/>
            <person name="Paiva J."/>
            <person name="Kudrna D."/>
            <person name="Brommonschenkel S.H."/>
            <person name="Pasquali G."/>
            <person name="Byrne M."/>
            <person name="Rigault P."/>
            <person name="Tibbits J."/>
            <person name="Spokevicius A."/>
            <person name="Jones R.C."/>
            <person name="Steane D.A."/>
            <person name="Vaillancourt R.E."/>
            <person name="Potts B.M."/>
            <person name="Joubert F."/>
            <person name="Barry K."/>
            <person name="Pappas G.J."/>
            <person name="Strauss S.H."/>
            <person name="Jaiswal P."/>
            <person name="Grima-Pettenati J."/>
            <person name="Salse J."/>
            <person name="Van de Peer Y."/>
            <person name="Rokhsar D.S."/>
            <person name="Schmutz J."/>
        </authorList>
    </citation>
    <scope>NUCLEOTIDE SEQUENCE</scope>
    <source>
        <tissue evidence="10">Leaf extractions</tissue>
    </source>
</reference>
<reference evidence="10" key="3">
    <citation type="submission" date="2023-04" db="EMBL/GenBank/DDBJ databases">
        <title>WGS assembly of Eucalyptus grandis.</title>
        <authorList>
            <person name="Myburg A."/>
            <person name="Grattapaglia D."/>
            <person name="Tuskan G."/>
            <person name="Hellsten U."/>
            <person name="Hayes R."/>
            <person name="Grimwood J."/>
            <person name="Jenkins J."/>
            <person name="Lindquist E."/>
            <person name="Tice H."/>
            <person name="Bauer D."/>
            <person name="Goodstein D."/>
            <person name="Dubchak I."/>
            <person name="Poliakov A."/>
            <person name="Mizrachi E."/>
            <person name="Kullan A."/>
            <person name="Hussey S."/>
            <person name="Pinard D."/>
            <person name="Van D."/>
            <person name="Singh P."/>
            <person name="Van J."/>
            <person name="Silva-Junior O."/>
            <person name="Togawa R."/>
            <person name="Pappas M."/>
            <person name="Faria D."/>
            <person name="Sansaloni C."/>
            <person name="Petroli C."/>
            <person name="Yang X."/>
            <person name="Ranjan P."/>
            <person name="Tschaplinski T."/>
            <person name="Ye C."/>
            <person name="Li T."/>
            <person name="Sterck L."/>
            <person name="Vanneste K."/>
            <person name="Murat F."/>
            <person name="Soler M."/>
            <person name="Clemente H."/>
            <person name="Saidi N."/>
            <person name="Cassan-Wang H."/>
            <person name="Dunand C."/>
            <person name="Hefer C."/>
            <person name="Bornberg-Bauer E."/>
            <person name="Kersting A."/>
            <person name="Vining K."/>
            <person name="Amarasinghe V."/>
            <person name="Ranik M."/>
            <person name="Naithani S."/>
            <person name="Elser J."/>
            <person name="Boyd A."/>
            <person name="Liston A."/>
            <person name="Spatafora J."/>
            <person name="Dharmwardhana P."/>
            <person name="Raja R."/>
            <person name="Sullivan C."/>
            <person name="Romanel E."/>
            <person name="Alves-Ferreira M."/>
            <person name="Kulheim C."/>
            <person name="Foley W."/>
            <person name="Carocha V."/>
            <person name="Paiva J."/>
            <person name="Kudrna D."/>
            <person name="Brommonschenkel S."/>
            <person name="Pasquali G."/>
            <person name="Byrne M."/>
            <person name="Rigault P."/>
            <person name="Tibbits J."/>
            <person name="Spokevicius A."/>
            <person name="Jones R."/>
            <person name="Steane D."/>
            <person name="Vaillancourt R."/>
            <person name="Potts B."/>
            <person name="Joubert F."/>
            <person name="Barry K."/>
            <person name="Pappas G."/>
            <person name="Strauss S."/>
            <person name="Jaiswal P."/>
            <person name="Grima-Pettenati J."/>
            <person name="Salse J."/>
            <person name="Van D."/>
            <person name="Rokhsar D."/>
            <person name="Schmutz J."/>
        </authorList>
    </citation>
    <scope>NUCLEOTIDE SEQUENCE</scope>
    <source>
        <tissue evidence="10">Leaf extractions</tissue>
    </source>
</reference>
<dbReference type="GO" id="GO:0006952">
    <property type="term" value="P:defense response"/>
    <property type="evidence" value="ECO:0007669"/>
    <property type="project" value="UniProtKB-KW"/>
</dbReference>
<dbReference type="GO" id="GO:0043531">
    <property type="term" value="F:ADP binding"/>
    <property type="evidence" value="ECO:0007669"/>
    <property type="project" value="InterPro"/>
</dbReference>
<dbReference type="InterPro" id="IPR027417">
    <property type="entry name" value="P-loop_NTPase"/>
</dbReference>
<proteinExistence type="inferred from homology"/>
<evidence type="ECO:0000256" key="5">
    <source>
        <dbReference type="ARBA" id="ARBA00022821"/>
    </source>
</evidence>
<dbReference type="Gene3D" id="3.40.50.300">
    <property type="entry name" value="P-loop containing nucleotide triphosphate hydrolases"/>
    <property type="match status" value="1"/>
</dbReference>
<evidence type="ECO:0000259" key="8">
    <source>
        <dbReference type="Pfam" id="PF00931"/>
    </source>
</evidence>
<dbReference type="Proteomes" id="UP000030711">
    <property type="component" value="Unassembled WGS sequence"/>
</dbReference>
<dbReference type="InterPro" id="IPR032675">
    <property type="entry name" value="LRR_dom_sf"/>
</dbReference>
<dbReference type="Pfam" id="PF00931">
    <property type="entry name" value="NB-ARC"/>
    <property type="match status" value="1"/>
</dbReference>
<dbReference type="Gene3D" id="1.10.10.10">
    <property type="entry name" value="Winged helix-like DNA-binding domain superfamily/Winged helix DNA-binding domain"/>
    <property type="match status" value="1"/>
</dbReference>
<dbReference type="InterPro" id="IPR058922">
    <property type="entry name" value="WHD_DRP"/>
</dbReference>
<keyword evidence="5" id="KW-0611">Plant defense</keyword>
<gene>
    <name evidence="11" type="ORF">EUGRSUZ_L01638</name>
</gene>
<dbReference type="Gramene" id="KCW44798">
    <property type="protein sequence ID" value="KCW44798"/>
    <property type="gene ID" value="EUGRSUZ_L01638"/>
</dbReference>
<dbReference type="InterPro" id="IPR001611">
    <property type="entry name" value="Leu-rich_rpt"/>
</dbReference>
<keyword evidence="12" id="KW-1185">Reference proteome</keyword>
<dbReference type="PANTHER" id="PTHR33463:SF220">
    <property type="entry name" value="NB-ARC DOMAIN-CONTAINING PROTEIN"/>
    <property type="match status" value="1"/>
</dbReference>
<sequence length="782" mass="89043">MDFASPLSELVKSLWGLASKPLGYICNLKDNVEALKKETRDLEAMSGDVKARVEREEEEAHMQRTNQVKNLLGEVQEFKGGVDQVLQEAGERDRIKCLIRCLPRNCCDFTSPLPRPSRPLVPAMPMDETVGLDISLKKVWKCLMDEKQKGMIGLYGIGGVGKTTLMKRINNELRRANHGFDVVIWVVVSKQVNEDNFQDTVRKGLNIEDESWEGWSQNDRVSNMSEKLTQKKFALLIDDVWERLDLSEIGVPRASLENGSKIVFTTRSKQCLMLEEALTLFKKNVGKSLQNCRQEIQDLAKDIAVECNGLPLALITVGRAMAGKDDPSEWRHALTTLRDKLHALKGMVEKVFHILNFSYDSLDGATQQACFLYCCRFPEDYPIIADELIELWIAEGLLGNSNDIYCMRDKGASILGDLKRACLLKSGLYSLFKQPTIKMHDIIRDMATWIAHDYGKKENKLLVIENEEDMSMMMPKWGEAEKVSLWGGLIGNINQTPLVCSQLETLFVRKTNVGFMPRGFFKSMMACLKVLDLSDNRNIELFPKEICELINLRYLNMSNTCIGELPKEIKNLTRLRWLLLNGINNNFLIPTGVITSLPLNVFSMWNSGLEKEEEVVKELEGMQELIDLSILHKKSEVHGLRVLDVHSNKSLIKREGQFLAFRATSRLFSHLKLLEIYNLPKLKSICNHTLFFAQGLYIDTLNCPSLKKLPWDSSNAKGSFSMYGDKQWLAKFEWDPTARVTFRWPDEGSVEEEMTFREAMRKMTDGSKGNPTIGFRPTGPRE</sequence>
<dbReference type="InterPro" id="IPR050905">
    <property type="entry name" value="Plant_NBS-LRR"/>
</dbReference>
<keyword evidence="2" id="KW-0433">Leucine-rich repeat</keyword>
<evidence type="ECO:0000256" key="6">
    <source>
        <dbReference type="ARBA" id="ARBA00022840"/>
    </source>
</evidence>
<dbReference type="Pfam" id="PF23559">
    <property type="entry name" value="WHD_DRP"/>
    <property type="match status" value="1"/>
</dbReference>
<dbReference type="InParanoid" id="A0A058ZSK7"/>
<dbReference type="PRINTS" id="PR00364">
    <property type="entry name" value="DISEASERSIST"/>
</dbReference>
<dbReference type="FunFam" id="3.40.50.300:FF:001091">
    <property type="entry name" value="Probable disease resistance protein At1g61300"/>
    <property type="match status" value="1"/>
</dbReference>
<dbReference type="FunFam" id="1.10.8.430:FF:000003">
    <property type="entry name" value="Probable disease resistance protein At5g66910"/>
    <property type="match status" value="1"/>
</dbReference>
<evidence type="ECO:0000256" key="2">
    <source>
        <dbReference type="ARBA" id="ARBA00022614"/>
    </source>
</evidence>
<accession>A0A058ZSK7</accession>
<evidence type="ECO:0000313" key="10">
    <source>
        <dbReference type="EMBL" id="KAK2632376.1"/>
    </source>
</evidence>
<dbReference type="InterPro" id="IPR036388">
    <property type="entry name" value="WH-like_DNA-bd_sf"/>
</dbReference>
<reference evidence="11" key="1">
    <citation type="submission" date="2013-07" db="EMBL/GenBank/DDBJ databases">
        <title>The genome of Eucalyptus grandis.</title>
        <authorList>
            <person name="Schmutz J."/>
            <person name="Hayes R."/>
            <person name="Myburg A."/>
            <person name="Tuskan G."/>
            <person name="Grattapaglia D."/>
            <person name="Rokhsar D.S."/>
        </authorList>
    </citation>
    <scope>NUCLEOTIDE SEQUENCE</scope>
    <source>
        <tissue evidence="11">Leaf extractions</tissue>
    </source>
</reference>
<dbReference type="EMBL" id="KK199045">
    <property type="protein sequence ID" value="KCW44798.1"/>
    <property type="molecule type" value="Genomic_DNA"/>
</dbReference>
<evidence type="ECO:0000256" key="4">
    <source>
        <dbReference type="ARBA" id="ARBA00022741"/>
    </source>
</evidence>
<organism evidence="11">
    <name type="scientific">Eucalyptus grandis</name>
    <name type="common">Flooded gum</name>
    <dbReference type="NCBI Taxonomy" id="71139"/>
    <lineage>
        <taxon>Eukaryota</taxon>
        <taxon>Viridiplantae</taxon>
        <taxon>Streptophyta</taxon>
        <taxon>Embryophyta</taxon>
        <taxon>Tracheophyta</taxon>
        <taxon>Spermatophyta</taxon>
        <taxon>Magnoliopsida</taxon>
        <taxon>eudicotyledons</taxon>
        <taxon>Gunneridae</taxon>
        <taxon>Pentapetalae</taxon>
        <taxon>rosids</taxon>
        <taxon>malvids</taxon>
        <taxon>Myrtales</taxon>
        <taxon>Myrtaceae</taxon>
        <taxon>Myrtoideae</taxon>
        <taxon>Eucalypteae</taxon>
        <taxon>Eucalyptus</taxon>
    </lineage>
</organism>
<evidence type="ECO:0000256" key="7">
    <source>
        <dbReference type="SAM" id="MobiDB-lite"/>
    </source>
</evidence>
<dbReference type="OMA" id="HEWICAV"/>
<evidence type="ECO:0000259" key="9">
    <source>
        <dbReference type="Pfam" id="PF23559"/>
    </source>
</evidence>
<feature type="domain" description="NB-ARC" evidence="8">
    <location>
        <begin position="135"/>
        <end position="270"/>
    </location>
</feature>
<feature type="region of interest" description="Disordered" evidence="7">
    <location>
        <begin position="761"/>
        <end position="782"/>
    </location>
</feature>
<dbReference type="Gene3D" id="1.10.8.430">
    <property type="entry name" value="Helical domain of apoptotic protease-activating factors"/>
    <property type="match status" value="1"/>
</dbReference>
<dbReference type="AlphaFoldDB" id="A0A058ZSK7"/>
<keyword evidence="4" id="KW-0547">Nucleotide-binding</keyword>
<dbReference type="Pfam" id="PF13855">
    <property type="entry name" value="LRR_8"/>
    <property type="match status" value="1"/>
</dbReference>
<evidence type="ECO:0000256" key="1">
    <source>
        <dbReference type="ARBA" id="ARBA00008894"/>
    </source>
</evidence>
<evidence type="ECO:0000313" key="11">
    <source>
        <dbReference type="EMBL" id="KCW44798.1"/>
    </source>
</evidence>
<evidence type="ECO:0000256" key="3">
    <source>
        <dbReference type="ARBA" id="ARBA00022737"/>
    </source>
</evidence>
<feature type="domain" description="Disease resistance protein winged helix" evidence="9">
    <location>
        <begin position="377"/>
        <end position="447"/>
    </location>
</feature>